<organism evidence="1">
    <name type="scientific">Culicoides sonorensis</name>
    <name type="common">Biting midge</name>
    <dbReference type="NCBI Taxonomy" id="179676"/>
    <lineage>
        <taxon>Eukaryota</taxon>
        <taxon>Metazoa</taxon>
        <taxon>Ecdysozoa</taxon>
        <taxon>Arthropoda</taxon>
        <taxon>Hexapoda</taxon>
        <taxon>Insecta</taxon>
        <taxon>Pterygota</taxon>
        <taxon>Neoptera</taxon>
        <taxon>Endopterygota</taxon>
        <taxon>Diptera</taxon>
        <taxon>Nematocera</taxon>
        <taxon>Chironomoidea</taxon>
        <taxon>Ceratopogonidae</taxon>
        <taxon>Ceratopogoninae</taxon>
        <taxon>Culicoides</taxon>
        <taxon>Monoculicoides</taxon>
    </lineage>
</organism>
<dbReference type="InterPro" id="IPR001087">
    <property type="entry name" value="GDSL"/>
</dbReference>
<dbReference type="EMBL" id="UFQS01000231">
    <property type="protein sequence ID" value="SSX01732.1"/>
    <property type="molecule type" value="Genomic_DNA"/>
</dbReference>
<protein>
    <submittedName>
        <fullName evidence="1">CSON006112 protein</fullName>
    </submittedName>
</protein>
<dbReference type="Gene3D" id="3.40.50.1110">
    <property type="entry name" value="SGNH hydrolase"/>
    <property type="match status" value="1"/>
</dbReference>
<gene>
    <name evidence="1" type="primary">CSON006112</name>
</gene>
<dbReference type="VEuPathDB" id="VectorBase:CSON006112"/>
<dbReference type="AlphaFoldDB" id="A0A336KCZ5"/>
<dbReference type="InterPro" id="IPR036514">
    <property type="entry name" value="SGNH_hydro_sf"/>
</dbReference>
<dbReference type="Pfam" id="PF00657">
    <property type="entry name" value="Lipase_GDSL"/>
    <property type="match status" value="1"/>
</dbReference>
<evidence type="ECO:0000313" key="1">
    <source>
        <dbReference type="EMBL" id="SSX01732.1"/>
    </source>
</evidence>
<dbReference type="OMA" id="PRLMINW"/>
<reference evidence="1" key="1">
    <citation type="submission" date="2018-04" db="EMBL/GenBank/DDBJ databases">
        <authorList>
            <person name="Go L.Y."/>
            <person name="Mitchell J.A."/>
        </authorList>
    </citation>
    <scope>NUCLEOTIDE SEQUENCE</scope>
    <source>
        <tissue evidence="1">Whole organism</tissue>
    </source>
</reference>
<sequence>MPHTGDIKVIAAMGDSLTAANGATSTKFLDLTMENRGLSWCIGGQWDWRNSTTLPNILKVYNPQLVGYSLGDAFGIHSETQFNVAEIGAVSFDLPYMAKHLVKRIRNDPRVNFKKDWKMVTISIGGNDICTFVCAMKDPESLPRKHRRNLSKAIKYLKDNMPRTFVNVVSKPKVETVVMPKDKPDECRTLHFLECSCWQGNTYKATAEAIKRWKRIEREFTAVEEEVAKSSIWRGHNDFAVVYQKWSTEISLNLDGKGNDYSLLSFDCFHMSQKGNAYAGTTLYNNLLQRDSQKSTNWASPMKKFLCPTEQNPYMFTYDNS</sequence>
<reference evidence="2" key="2">
    <citation type="submission" date="2018-07" db="EMBL/GenBank/DDBJ databases">
        <authorList>
            <person name="Quirk P.G."/>
            <person name="Krulwich T.A."/>
        </authorList>
    </citation>
    <scope>NUCLEOTIDE SEQUENCE</scope>
</reference>
<evidence type="ECO:0000313" key="2">
    <source>
        <dbReference type="EMBL" id="SSX22112.1"/>
    </source>
</evidence>
<name>A0A336KCZ5_CULSO</name>
<dbReference type="GO" id="GO:0006644">
    <property type="term" value="P:phospholipid metabolic process"/>
    <property type="evidence" value="ECO:0007669"/>
    <property type="project" value="TreeGrafter"/>
</dbReference>
<dbReference type="InterPro" id="IPR038885">
    <property type="entry name" value="PLB1"/>
</dbReference>
<dbReference type="GO" id="GO:0004620">
    <property type="term" value="F:phospholipase activity"/>
    <property type="evidence" value="ECO:0007669"/>
    <property type="project" value="InterPro"/>
</dbReference>
<dbReference type="InterPro" id="IPR035547">
    <property type="entry name" value="Phospholipase_B"/>
</dbReference>
<dbReference type="CDD" id="cd01824">
    <property type="entry name" value="Phospholipase_B_like"/>
    <property type="match status" value="1"/>
</dbReference>
<dbReference type="PANTHER" id="PTHR21325">
    <property type="entry name" value="PHOSPHOLIPASE B, PLB1"/>
    <property type="match status" value="1"/>
</dbReference>
<proteinExistence type="predicted"/>
<dbReference type="SUPFAM" id="SSF52266">
    <property type="entry name" value="SGNH hydrolase"/>
    <property type="match status" value="1"/>
</dbReference>
<accession>A0A336KCZ5</accession>
<dbReference type="PANTHER" id="PTHR21325:SF31">
    <property type="entry name" value="GH22081P-RELATED"/>
    <property type="match status" value="1"/>
</dbReference>
<dbReference type="EMBL" id="UFQT01000231">
    <property type="protein sequence ID" value="SSX22112.1"/>
    <property type="molecule type" value="Genomic_DNA"/>
</dbReference>